<dbReference type="Gene3D" id="3.40.1010.10">
    <property type="entry name" value="Cobalt-precorrin-4 Transmethylase, Domain 1"/>
    <property type="match status" value="1"/>
</dbReference>
<evidence type="ECO:0000256" key="5">
    <source>
        <dbReference type="ARBA" id="ARBA00007072"/>
    </source>
</evidence>
<evidence type="ECO:0000259" key="18">
    <source>
        <dbReference type="Pfam" id="PF00590"/>
    </source>
</evidence>
<comment type="function">
    <text evidence="2">S-adenosyl-L-methionine-dependent methyltransferase that catalyzes four methylations of the modified target histidine residue in translation elongation factor 2 (EF-2), to form an intermediate called diphthine methyl ester. The four successive methylation reactions represent the second step of diphthamide biosynthesis.</text>
</comment>
<dbReference type="SUPFAM" id="SSF53790">
    <property type="entry name" value="Tetrapyrrole methylase"/>
    <property type="match status" value="1"/>
</dbReference>
<keyword evidence="17" id="KW-1133">Transmembrane helix</keyword>
<dbReference type="EMBL" id="CM018038">
    <property type="protein sequence ID" value="KAA8537531.1"/>
    <property type="molecule type" value="Genomic_DNA"/>
</dbReference>
<feature type="transmembrane region" description="Helical" evidence="17">
    <location>
        <begin position="260"/>
        <end position="281"/>
    </location>
</feature>
<evidence type="ECO:0000256" key="7">
    <source>
        <dbReference type="ARBA" id="ARBA00022679"/>
    </source>
</evidence>
<dbReference type="PANTHER" id="PTHR22298">
    <property type="entry name" value="ENDO-1,4-BETA-GLUCANASE"/>
    <property type="match status" value="1"/>
</dbReference>
<evidence type="ECO:0000313" key="21">
    <source>
        <dbReference type="Proteomes" id="UP000325577"/>
    </source>
</evidence>
<dbReference type="EC" id="3.2.1.4" evidence="16"/>
<dbReference type="InterPro" id="IPR004551">
    <property type="entry name" value="Dphthn_synthase"/>
</dbReference>
<protein>
    <recommendedName>
        <fullName evidence="16">Endoglucanase</fullName>
        <ecNumber evidence="16">3.2.1.4</ecNumber>
    </recommendedName>
</protein>
<accession>A0A5J5B8K7</accession>
<dbReference type="GO" id="GO:0141133">
    <property type="term" value="F:diphthine methyl ester synthase activity"/>
    <property type="evidence" value="ECO:0007669"/>
    <property type="project" value="UniProtKB-EC"/>
</dbReference>
<dbReference type="AlphaFoldDB" id="A0A5J5B8K7"/>
<evidence type="ECO:0000256" key="16">
    <source>
        <dbReference type="RuleBase" id="RU361166"/>
    </source>
</evidence>
<keyword evidence="10 16" id="KW-0136">Cellulose degradation</keyword>
<dbReference type="GO" id="GO:0032259">
    <property type="term" value="P:methylation"/>
    <property type="evidence" value="ECO:0007669"/>
    <property type="project" value="UniProtKB-KW"/>
</dbReference>
<evidence type="ECO:0000256" key="15">
    <source>
        <dbReference type="PROSITE-ProRule" id="PRU10059"/>
    </source>
</evidence>
<evidence type="ECO:0000256" key="2">
    <source>
        <dbReference type="ARBA" id="ARBA00004006"/>
    </source>
</evidence>
<keyword evidence="17" id="KW-0812">Transmembrane</keyword>
<keyword evidence="12 15" id="KW-0326">Glycosidase</keyword>
<dbReference type="FunFam" id="3.40.1010.10:FF:000004">
    <property type="entry name" value="Putative diphthine synthase"/>
    <property type="match status" value="1"/>
</dbReference>
<keyword evidence="6" id="KW-0489">Methyltransferase</keyword>
<dbReference type="GO" id="GO:0017183">
    <property type="term" value="P:protein histidyl modification to diphthamide"/>
    <property type="evidence" value="ECO:0007669"/>
    <property type="project" value="UniProtKB-UniPathway"/>
</dbReference>
<dbReference type="InterPro" id="IPR012341">
    <property type="entry name" value="6hp_glycosidase-like_sf"/>
</dbReference>
<comment type="catalytic activity">
    <reaction evidence="14">
        <text>2-[(3S)-amino-3-carboxypropyl]-L-histidyl-[translation elongation factor 2] + 4 S-adenosyl-L-methionine = diphthine methyl ester-[translation elongation factor 2] + 4 S-adenosyl-L-homocysteine + 3 H(+)</text>
        <dbReference type="Rhea" id="RHEA:42652"/>
        <dbReference type="Rhea" id="RHEA-COMP:9749"/>
        <dbReference type="Rhea" id="RHEA-COMP:10173"/>
        <dbReference type="ChEBI" id="CHEBI:15378"/>
        <dbReference type="ChEBI" id="CHEBI:57856"/>
        <dbReference type="ChEBI" id="CHEBI:59789"/>
        <dbReference type="ChEBI" id="CHEBI:73995"/>
        <dbReference type="ChEBI" id="CHEBI:79005"/>
        <dbReference type="EC" id="2.1.1.314"/>
    </reaction>
</comment>
<evidence type="ECO:0000256" key="6">
    <source>
        <dbReference type="ARBA" id="ARBA00022603"/>
    </source>
</evidence>
<dbReference type="CDD" id="cd11647">
    <property type="entry name" value="DHP5_DphB"/>
    <property type="match status" value="1"/>
</dbReference>
<dbReference type="SUPFAM" id="SSF48208">
    <property type="entry name" value="Six-hairpin glycosidases"/>
    <property type="match status" value="1"/>
</dbReference>
<organism evidence="20 21">
    <name type="scientific">Nyssa sinensis</name>
    <dbReference type="NCBI Taxonomy" id="561372"/>
    <lineage>
        <taxon>Eukaryota</taxon>
        <taxon>Viridiplantae</taxon>
        <taxon>Streptophyta</taxon>
        <taxon>Embryophyta</taxon>
        <taxon>Tracheophyta</taxon>
        <taxon>Spermatophyta</taxon>
        <taxon>Magnoliopsida</taxon>
        <taxon>eudicotyledons</taxon>
        <taxon>Gunneridae</taxon>
        <taxon>Pentapetalae</taxon>
        <taxon>asterids</taxon>
        <taxon>Cornales</taxon>
        <taxon>Nyssaceae</taxon>
        <taxon>Nyssa</taxon>
    </lineage>
</organism>
<evidence type="ECO:0000313" key="20">
    <source>
        <dbReference type="EMBL" id="KAA8537531.1"/>
    </source>
</evidence>
<dbReference type="Proteomes" id="UP000325577">
    <property type="component" value="Linkage Group LG15"/>
</dbReference>
<feature type="domain" description="Glycoside hydrolase family 9" evidence="19">
    <location>
        <begin position="305"/>
        <end position="760"/>
    </location>
</feature>
<feature type="domain" description="Tetrapyrrole methylase" evidence="18">
    <location>
        <begin position="1"/>
        <end position="236"/>
    </location>
</feature>
<comment type="similarity">
    <text evidence="4">Belongs to the diphthine synthase family.</text>
</comment>
<evidence type="ECO:0000256" key="8">
    <source>
        <dbReference type="ARBA" id="ARBA00022691"/>
    </source>
</evidence>
<dbReference type="PROSITE" id="PS00592">
    <property type="entry name" value="GH9_2"/>
    <property type="match status" value="1"/>
</dbReference>
<name>A0A5J5B8K7_9ASTE</name>
<dbReference type="InterPro" id="IPR035996">
    <property type="entry name" value="4pyrrol_Methylase_sf"/>
</dbReference>
<evidence type="ECO:0000256" key="10">
    <source>
        <dbReference type="ARBA" id="ARBA00023001"/>
    </source>
</evidence>
<dbReference type="FunFam" id="3.30.950.10:FF:000004">
    <property type="entry name" value="Diphthine synthase putative"/>
    <property type="match status" value="1"/>
</dbReference>
<dbReference type="GO" id="GO:0008810">
    <property type="term" value="F:cellulase activity"/>
    <property type="evidence" value="ECO:0007669"/>
    <property type="project" value="UniProtKB-EC"/>
</dbReference>
<evidence type="ECO:0000259" key="19">
    <source>
        <dbReference type="Pfam" id="PF00759"/>
    </source>
</evidence>
<evidence type="ECO:0000256" key="4">
    <source>
        <dbReference type="ARBA" id="ARBA00006729"/>
    </source>
</evidence>
<sequence>MLYIVGLGLGDEKDITLRGLEAVKRCEKVYIEAYTSLLSFGISSDGLSTLEKLYGKSVTLADREIVEEKADSILSEARGSDVAFLVVGDPFGATTHTDLVVRAKKLGVDVKIVHNASVLNAVGVCGLQLYRYGETVSIPFFTETWRPDSFYEKIQSNRTLGLHTLCLLDIRVKEPSFESLCRGRKQYEPPRFMTISNAIEQLLEVEQMRKESVYGEDTTCVGFARLGSEDQMVVAGFYDGTFRLALPFSHMGKRSKSGGWCGWVIVLAIAALVALAIVLTVKKKTGNSGEAAPVPGPPGAVTEKYADALKTALQFFDVQKSGKLVNNKIVWRGDSALKDGSEAKLDLSKGMYDAGDHIKFGFPLAFTATVLSWAILEYGDQMDAVNQLDSARDSLKWITDYLINAHPSENVLYIQVGDPEIDHKCWDRPETMTEKRPLTQVNTSSPGTEVAAETAAAMASASLVFKSINSTYSSLLLKHAQQLFTFADKYRGSYSESIPEVQKFYNSTGYGDELLWAASWLYHATRDHSYLDYVTGQNGKTFAKWGSPTWFSWDDKLAGTQVLLSRVSFFGAKDASNAENFHNYRKTANAVMCGLLPKSPTATASRTDNGLIWVSEWNSLQHPVASAFLAVLYSDYMLSSRTAKLSCNGNIYGPSDLRKFAISQADYVLGNNPLKMSYLVGYGDNFPQHVHHRGASIPVDAKTGCSDGFKWLNSSKPNPNVAVGGLVGGPFLNETYIDSRNNSMQAEPTTYNSAVIVGLLSGLVTTSSVVQSFT</sequence>
<dbReference type="InterPro" id="IPR000878">
    <property type="entry name" value="4pyrrol_Mease"/>
</dbReference>
<dbReference type="Gene3D" id="3.30.950.10">
    <property type="entry name" value="Methyltransferase, Cobalt-precorrin-4 Transmethylase, Domain 2"/>
    <property type="match status" value="1"/>
</dbReference>
<evidence type="ECO:0000256" key="11">
    <source>
        <dbReference type="ARBA" id="ARBA00023277"/>
    </source>
</evidence>
<reference evidence="20 21" key="1">
    <citation type="submission" date="2019-09" db="EMBL/GenBank/DDBJ databases">
        <title>A chromosome-level genome assembly of the Chinese tupelo Nyssa sinensis.</title>
        <authorList>
            <person name="Yang X."/>
            <person name="Kang M."/>
            <person name="Yang Y."/>
            <person name="Xiong H."/>
            <person name="Wang M."/>
            <person name="Zhang Z."/>
            <person name="Wang Z."/>
            <person name="Wu H."/>
            <person name="Ma T."/>
            <person name="Liu J."/>
            <person name="Xi Z."/>
        </authorList>
    </citation>
    <scope>NUCLEOTIDE SEQUENCE [LARGE SCALE GENOMIC DNA]</scope>
    <source>
        <strain evidence="20">J267</strain>
        <tissue evidence="20">Leaf</tissue>
    </source>
</reference>
<dbReference type="NCBIfam" id="TIGR00522">
    <property type="entry name" value="dph5"/>
    <property type="match status" value="1"/>
</dbReference>
<dbReference type="InterPro" id="IPR018221">
    <property type="entry name" value="Glyco_hydro_9_His_AS"/>
</dbReference>
<keyword evidence="9 15" id="KW-0378">Hydrolase</keyword>
<keyword evidence="8" id="KW-0949">S-adenosyl-L-methionine</keyword>
<dbReference type="Pfam" id="PF00590">
    <property type="entry name" value="TP_methylase"/>
    <property type="match status" value="1"/>
</dbReference>
<comment type="similarity">
    <text evidence="5 15 16">Belongs to the glycosyl hydrolase 9 (cellulase E) family.</text>
</comment>
<dbReference type="InterPro" id="IPR008928">
    <property type="entry name" value="6-hairpin_glycosidase_sf"/>
</dbReference>
<comment type="catalytic activity">
    <reaction evidence="1 16">
        <text>Endohydrolysis of (1-&gt;4)-beta-D-glucosidic linkages in cellulose, lichenin and cereal beta-D-glucans.</text>
        <dbReference type="EC" id="3.2.1.4"/>
    </reaction>
</comment>
<evidence type="ECO:0000256" key="17">
    <source>
        <dbReference type="SAM" id="Phobius"/>
    </source>
</evidence>
<dbReference type="UniPathway" id="UPA00559"/>
<keyword evidence="21" id="KW-1185">Reference proteome</keyword>
<evidence type="ECO:0000256" key="3">
    <source>
        <dbReference type="ARBA" id="ARBA00005156"/>
    </source>
</evidence>
<evidence type="ECO:0000256" key="13">
    <source>
        <dbReference type="ARBA" id="ARBA00023326"/>
    </source>
</evidence>
<dbReference type="Pfam" id="PF00759">
    <property type="entry name" value="Glyco_hydro_9"/>
    <property type="match status" value="1"/>
</dbReference>
<keyword evidence="17" id="KW-0472">Membrane</keyword>
<dbReference type="Gene3D" id="1.50.10.10">
    <property type="match status" value="1"/>
</dbReference>
<dbReference type="InterPro" id="IPR001701">
    <property type="entry name" value="Glyco_hydro_9"/>
</dbReference>
<dbReference type="FunFam" id="1.50.10.10:FF:000020">
    <property type="entry name" value="Endoglucanase"/>
    <property type="match status" value="1"/>
</dbReference>
<gene>
    <name evidence="20" type="ORF">F0562_027139</name>
</gene>
<dbReference type="OrthoDB" id="10257085at2759"/>
<evidence type="ECO:0000256" key="12">
    <source>
        <dbReference type="ARBA" id="ARBA00023295"/>
    </source>
</evidence>
<dbReference type="InterPro" id="IPR014777">
    <property type="entry name" value="4pyrrole_Mease_sub1"/>
</dbReference>
<dbReference type="HAMAP" id="MF_01084">
    <property type="entry name" value="Diphthine_synth"/>
    <property type="match status" value="1"/>
</dbReference>
<feature type="active site" evidence="15">
    <location>
        <position position="691"/>
    </location>
</feature>
<evidence type="ECO:0000256" key="1">
    <source>
        <dbReference type="ARBA" id="ARBA00000966"/>
    </source>
</evidence>
<dbReference type="GO" id="GO:0030245">
    <property type="term" value="P:cellulose catabolic process"/>
    <property type="evidence" value="ECO:0007669"/>
    <property type="project" value="UniProtKB-KW"/>
</dbReference>
<keyword evidence="13 15" id="KW-0624">Polysaccharide degradation</keyword>
<dbReference type="InterPro" id="IPR014776">
    <property type="entry name" value="4pyrrole_Mease_sub2"/>
</dbReference>
<evidence type="ECO:0000256" key="9">
    <source>
        <dbReference type="ARBA" id="ARBA00022801"/>
    </source>
</evidence>
<comment type="pathway">
    <text evidence="3">Protein modification; peptidyl-diphthamide biosynthesis.</text>
</comment>
<proteinExistence type="inferred from homology"/>
<keyword evidence="11 15" id="KW-0119">Carbohydrate metabolism</keyword>
<keyword evidence="7" id="KW-0808">Transferase</keyword>
<evidence type="ECO:0000256" key="14">
    <source>
        <dbReference type="ARBA" id="ARBA00048752"/>
    </source>
</evidence>